<dbReference type="AlphaFoldDB" id="A0A0B7C3Q2"/>
<dbReference type="InterPro" id="IPR001611">
    <property type="entry name" value="Leu-rich_rpt"/>
</dbReference>
<dbReference type="Pfam" id="PF13855">
    <property type="entry name" value="LRR_8"/>
    <property type="match status" value="1"/>
</dbReference>
<evidence type="ECO:0000313" key="3">
    <source>
        <dbReference type="EMBL" id="CEL00094.1"/>
    </source>
</evidence>
<dbReference type="SUPFAM" id="SSF52058">
    <property type="entry name" value="L domain-like"/>
    <property type="match status" value="1"/>
</dbReference>
<organism evidence="3">
    <name type="scientific">Arion vulgaris</name>
    <dbReference type="NCBI Taxonomy" id="1028688"/>
    <lineage>
        <taxon>Eukaryota</taxon>
        <taxon>Metazoa</taxon>
        <taxon>Spiralia</taxon>
        <taxon>Lophotrochozoa</taxon>
        <taxon>Mollusca</taxon>
        <taxon>Gastropoda</taxon>
        <taxon>Heterobranchia</taxon>
        <taxon>Euthyneura</taxon>
        <taxon>Panpulmonata</taxon>
        <taxon>Eupulmonata</taxon>
        <taxon>Stylommatophora</taxon>
        <taxon>Helicina</taxon>
        <taxon>Arionoidea</taxon>
        <taxon>Arionidae</taxon>
        <taxon>Arion</taxon>
    </lineage>
</organism>
<dbReference type="InterPro" id="IPR032675">
    <property type="entry name" value="LRR_dom_sf"/>
</dbReference>
<dbReference type="GO" id="GO:0005737">
    <property type="term" value="C:cytoplasm"/>
    <property type="evidence" value="ECO:0007669"/>
    <property type="project" value="TreeGrafter"/>
</dbReference>
<feature type="non-terminal residue" evidence="3">
    <location>
        <position position="1"/>
    </location>
</feature>
<reference evidence="3" key="1">
    <citation type="submission" date="2014-12" db="EMBL/GenBank/DDBJ databases">
        <title>Insight into the proteome of Arion vulgaris.</title>
        <authorList>
            <person name="Aradska J."/>
            <person name="Bulat T."/>
            <person name="Smidak R."/>
            <person name="Sarate P."/>
            <person name="Gangsoo J."/>
            <person name="Sialana F."/>
            <person name="Bilban M."/>
            <person name="Lubec G."/>
        </authorList>
    </citation>
    <scope>NUCLEOTIDE SEQUENCE</scope>
    <source>
        <tissue evidence="3">Skin</tissue>
    </source>
</reference>
<name>A0A0B7C3Q2_9EUPU</name>
<evidence type="ECO:0000256" key="1">
    <source>
        <dbReference type="ARBA" id="ARBA00022614"/>
    </source>
</evidence>
<accession>A0A0B7C3Q2</accession>
<dbReference type="PANTHER" id="PTHR48051">
    <property type="match status" value="1"/>
</dbReference>
<evidence type="ECO:0000256" key="2">
    <source>
        <dbReference type="ARBA" id="ARBA00022737"/>
    </source>
</evidence>
<protein>
    <submittedName>
        <fullName evidence="3">Uncharacterized protein</fullName>
    </submittedName>
</protein>
<proteinExistence type="predicted"/>
<keyword evidence="1" id="KW-0433">Leucine-rich repeat</keyword>
<dbReference type="EMBL" id="HACG01053223">
    <property type="protein sequence ID" value="CEL00094.1"/>
    <property type="molecule type" value="Transcribed_RNA"/>
</dbReference>
<gene>
    <name evidence="3" type="primary">ORF222836</name>
</gene>
<feature type="non-terminal residue" evidence="3">
    <location>
        <position position="99"/>
    </location>
</feature>
<dbReference type="Gene3D" id="3.80.10.10">
    <property type="entry name" value="Ribonuclease Inhibitor"/>
    <property type="match status" value="1"/>
</dbReference>
<dbReference type="PANTHER" id="PTHR48051:SF54">
    <property type="entry name" value="LEUCINE-RICH REPEAT-CONTAINING PROTEIN"/>
    <property type="match status" value="1"/>
</dbReference>
<sequence length="99" mass="11013">SNHKQALYTVDIQSKDLVVFPLSCIANISCHITHVNIDHNRISQLPAKISEQLPLLEVFTASGNELSFLPDDFGELLLLKELCLCDNNLELLPDSLSKP</sequence>
<dbReference type="InterPro" id="IPR050216">
    <property type="entry name" value="LRR_domain-containing"/>
</dbReference>
<keyword evidence="2" id="KW-0677">Repeat</keyword>